<dbReference type="EC" id="3.-.-.-" evidence="3"/>
<dbReference type="Pfam" id="PF00561">
    <property type="entry name" value="Abhydrolase_1"/>
    <property type="match status" value="1"/>
</dbReference>
<dbReference type="InterPro" id="IPR050471">
    <property type="entry name" value="AB_hydrolase"/>
</dbReference>
<evidence type="ECO:0000313" key="3">
    <source>
        <dbReference type="EMBL" id="MQY06565.1"/>
    </source>
</evidence>
<comment type="caution">
    <text evidence="3">The sequence shown here is derived from an EMBL/GenBank/DDBJ whole genome shotgun (WGS) entry which is preliminary data.</text>
</comment>
<organism evidence="3 4">
    <name type="scientific">Actinomadura macrotermitis</name>
    <dbReference type="NCBI Taxonomy" id="2585200"/>
    <lineage>
        <taxon>Bacteria</taxon>
        <taxon>Bacillati</taxon>
        <taxon>Actinomycetota</taxon>
        <taxon>Actinomycetes</taxon>
        <taxon>Streptosporangiales</taxon>
        <taxon>Thermomonosporaceae</taxon>
        <taxon>Actinomadura</taxon>
    </lineage>
</organism>
<dbReference type="PANTHER" id="PTHR43433:SF5">
    <property type="entry name" value="AB HYDROLASE-1 DOMAIN-CONTAINING PROTEIN"/>
    <property type="match status" value="1"/>
</dbReference>
<keyword evidence="1" id="KW-0472">Membrane</keyword>
<evidence type="ECO:0000313" key="4">
    <source>
        <dbReference type="Proteomes" id="UP000487268"/>
    </source>
</evidence>
<dbReference type="SUPFAM" id="SSF53474">
    <property type="entry name" value="alpha/beta-Hydrolases"/>
    <property type="match status" value="1"/>
</dbReference>
<keyword evidence="1" id="KW-0812">Transmembrane</keyword>
<dbReference type="OrthoDB" id="3210164at2"/>
<dbReference type="EMBL" id="WEGH01000003">
    <property type="protein sequence ID" value="MQY06565.1"/>
    <property type="molecule type" value="Genomic_DNA"/>
</dbReference>
<dbReference type="RefSeq" id="WP_153535897.1">
    <property type="nucleotide sequence ID" value="NZ_WEGH01000003.1"/>
</dbReference>
<keyword evidence="4" id="KW-1185">Reference proteome</keyword>
<dbReference type="Proteomes" id="UP000487268">
    <property type="component" value="Unassembled WGS sequence"/>
</dbReference>
<sequence length="264" mass="27267">MNATLSVPGATLYHEVRGTGPVLLLITGGIMDAAAFGGLAAALADRYTVVTYDRRGNSRSPLDGPAEPQRVTVHADDAHRLLAAVTDEPAHVFGVSSGAMIGLELAARHPGQVRRVVAHEPPVLEFLPDAGHWREVVRKVEEAYRAGGAGAAMGVFGEAMGMGEEEPAGEPTPELMEMFGRMEKNMDFFAGYEVPGFSGHVPDVAALRGAGVVVLAGAGSVGEPPHRAAHAVAERLGTEAVTVPGGHGGFGLPGFAGRLAELLG</sequence>
<keyword evidence="1" id="KW-1133">Transmembrane helix</keyword>
<dbReference type="InterPro" id="IPR029058">
    <property type="entry name" value="AB_hydrolase_fold"/>
</dbReference>
<proteinExistence type="predicted"/>
<name>A0A7K0BZF7_9ACTN</name>
<accession>A0A7K0BZF7</accession>
<dbReference type="PANTHER" id="PTHR43433">
    <property type="entry name" value="HYDROLASE, ALPHA/BETA FOLD FAMILY PROTEIN"/>
    <property type="match status" value="1"/>
</dbReference>
<dbReference type="AlphaFoldDB" id="A0A7K0BZF7"/>
<gene>
    <name evidence="3" type="ORF">ACRB68_46590</name>
</gene>
<protein>
    <submittedName>
        <fullName evidence="3">Putative hydrolase</fullName>
        <ecNumber evidence="3">3.-.-.-</ecNumber>
    </submittedName>
</protein>
<dbReference type="GO" id="GO:0046503">
    <property type="term" value="P:glycerolipid catabolic process"/>
    <property type="evidence" value="ECO:0007669"/>
    <property type="project" value="TreeGrafter"/>
</dbReference>
<keyword evidence="3" id="KW-0378">Hydrolase</keyword>
<dbReference type="GO" id="GO:0004806">
    <property type="term" value="F:triacylglycerol lipase activity"/>
    <property type="evidence" value="ECO:0007669"/>
    <property type="project" value="TreeGrafter"/>
</dbReference>
<evidence type="ECO:0000256" key="1">
    <source>
        <dbReference type="SAM" id="Phobius"/>
    </source>
</evidence>
<evidence type="ECO:0000259" key="2">
    <source>
        <dbReference type="Pfam" id="PF00561"/>
    </source>
</evidence>
<feature type="domain" description="AB hydrolase-1" evidence="2">
    <location>
        <begin position="21"/>
        <end position="160"/>
    </location>
</feature>
<dbReference type="Gene3D" id="3.40.50.1820">
    <property type="entry name" value="alpha/beta hydrolase"/>
    <property type="match status" value="1"/>
</dbReference>
<dbReference type="InterPro" id="IPR000073">
    <property type="entry name" value="AB_hydrolase_1"/>
</dbReference>
<reference evidence="3 4" key="1">
    <citation type="submission" date="2019-10" db="EMBL/GenBank/DDBJ databases">
        <title>Actinomadura rubteroloni sp. nov. and Actinomadura macrotermitis sp. nov., isolated from the gut of fungus growing-termite Macrotermes natalensis.</title>
        <authorList>
            <person name="Benndorf R."/>
            <person name="Martin K."/>
            <person name="Kuefner M."/>
            <person name="De Beer W."/>
            <person name="Kaster A.-K."/>
            <person name="Vollmers J."/>
            <person name="Poulsen M."/>
            <person name="Beemelmanns C."/>
        </authorList>
    </citation>
    <scope>NUCLEOTIDE SEQUENCE [LARGE SCALE GENOMIC DNA]</scope>
    <source>
        <strain evidence="3 4">RB68</strain>
    </source>
</reference>
<feature type="transmembrane region" description="Helical" evidence="1">
    <location>
        <begin position="22"/>
        <end position="44"/>
    </location>
</feature>